<comment type="subcellular location">
    <subcellularLocation>
        <location evidence="1">Cytoplasmic vesicle membrane</location>
    </subcellularLocation>
    <subcellularLocation>
        <location evidence="16">Endomembrane system</location>
        <topology evidence="16">Single-pass type I membrane protein</topology>
    </subcellularLocation>
    <subcellularLocation>
        <location evidence="13">Late endosome membrane</location>
        <topology evidence="13">Single-pass membrane protein</topology>
    </subcellularLocation>
    <subcellularLocation>
        <location evidence="2">Lysosome membrane</location>
    </subcellularLocation>
</comment>
<keyword evidence="6" id="KW-0967">Endosome</keyword>
<keyword evidence="8" id="KW-0805">Transcription regulation</keyword>
<accession>A0AAV8VFK0</accession>
<evidence type="ECO:0000256" key="7">
    <source>
        <dbReference type="ARBA" id="ARBA00022989"/>
    </source>
</evidence>
<dbReference type="PANTHER" id="PTHR14971">
    <property type="entry name" value="VESICULAR, OVEREXPRESSED IN CANCER, PROSURVIVAL PROTEIN 1"/>
    <property type="match status" value="1"/>
</dbReference>
<evidence type="ECO:0000256" key="11">
    <source>
        <dbReference type="ARBA" id="ARBA00023228"/>
    </source>
</evidence>
<feature type="compositionally biased region" description="Acidic residues" evidence="17">
    <location>
        <begin position="580"/>
        <end position="592"/>
    </location>
</feature>
<evidence type="ECO:0000256" key="9">
    <source>
        <dbReference type="ARBA" id="ARBA00023136"/>
    </source>
</evidence>
<dbReference type="Proteomes" id="UP001159042">
    <property type="component" value="Unassembled WGS sequence"/>
</dbReference>
<evidence type="ECO:0000256" key="6">
    <source>
        <dbReference type="ARBA" id="ARBA00022753"/>
    </source>
</evidence>
<keyword evidence="9" id="KW-0472">Membrane</keyword>
<dbReference type="GO" id="GO:0005765">
    <property type="term" value="C:lysosomal membrane"/>
    <property type="evidence" value="ECO:0007669"/>
    <property type="project" value="UniProtKB-SubCell"/>
</dbReference>
<proteinExistence type="inferred from homology"/>
<dbReference type="GO" id="GO:0031902">
    <property type="term" value="C:late endosome membrane"/>
    <property type="evidence" value="ECO:0007669"/>
    <property type="project" value="UniProtKB-SubCell"/>
</dbReference>
<keyword evidence="11" id="KW-0458">Lysosome</keyword>
<evidence type="ECO:0000256" key="4">
    <source>
        <dbReference type="ARBA" id="ARBA00022692"/>
    </source>
</evidence>
<organism evidence="18 19">
    <name type="scientific">Exocentrus adspersus</name>
    <dbReference type="NCBI Taxonomy" id="1586481"/>
    <lineage>
        <taxon>Eukaryota</taxon>
        <taxon>Metazoa</taxon>
        <taxon>Ecdysozoa</taxon>
        <taxon>Arthropoda</taxon>
        <taxon>Hexapoda</taxon>
        <taxon>Insecta</taxon>
        <taxon>Pterygota</taxon>
        <taxon>Neoptera</taxon>
        <taxon>Endopterygota</taxon>
        <taxon>Coleoptera</taxon>
        <taxon>Polyphaga</taxon>
        <taxon>Cucujiformia</taxon>
        <taxon>Chrysomeloidea</taxon>
        <taxon>Cerambycidae</taxon>
        <taxon>Lamiinae</taxon>
        <taxon>Acanthocinini</taxon>
        <taxon>Exocentrus</taxon>
    </lineage>
</organism>
<comment type="similarity">
    <text evidence="3">Belongs to the VOPP1/ECOP family.</text>
</comment>
<dbReference type="PANTHER" id="PTHR14971:SF2">
    <property type="entry name" value="VESICULAR, OVEREXPRESSED IN CANCER, PROSURVIVAL PROTEIN 1"/>
    <property type="match status" value="1"/>
</dbReference>
<feature type="region of interest" description="Disordered" evidence="17">
    <location>
        <begin position="555"/>
        <end position="592"/>
    </location>
</feature>
<dbReference type="AlphaFoldDB" id="A0AAV8VFK0"/>
<evidence type="ECO:0000256" key="16">
    <source>
        <dbReference type="ARBA" id="ARBA00046288"/>
    </source>
</evidence>
<evidence type="ECO:0000313" key="18">
    <source>
        <dbReference type="EMBL" id="KAJ8912930.1"/>
    </source>
</evidence>
<evidence type="ECO:0000256" key="14">
    <source>
        <dbReference type="ARBA" id="ARBA00035708"/>
    </source>
</evidence>
<keyword evidence="19" id="KW-1185">Reference proteome</keyword>
<gene>
    <name evidence="18" type="ORF">NQ315_017260</name>
</gene>
<evidence type="ECO:0000256" key="15">
    <source>
        <dbReference type="ARBA" id="ARBA00035715"/>
    </source>
</evidence>
<evidence type="ECO:0000256" key="5">
    <source>
        <dbReference type="ARBA" id="ARBA00022729"/>
    </source>
</evidence>
<keyword evidence="5" id="KW-0732">Signal</keyword>
<name>A0AAV8VFK0_9CUCU</name>
<dbReference type="InterPro" id="IPR026229">
    <property type="entry name" value="VOPP1"/>
</dbReference>
<comment type="caution">
    <text evidence="18">The sequence shown here is derived from an EMBL/GenBank/DDBJ whole genome shotgun (WGS) entry which is preliminary data.</text>
</comment>
<evidence type="ECO:0000256" key="8">
    <source>
        <dbReference type="ARBA" id="ARBA00023015"/>
    </source>
</evidence>
<evidence type="ECO:0000256" key="13">
    <source>
        <dbReference type="ARBA" id="ARBA00035628"/>
    </source>
</evidence>
<dbReference type="EMBL" id="JANEYG010000107">
    <property type="protein sequence ID" value="KAJ8912930.1"/>
    <property type="molecule type" value="Genomic_DNA"/>
</dbReference>
<sequence length="592" mass="65334">MEKVDFFFVSANCLPISLAKNELRIRRIQCNESLLCYCAIGNSANRSELMTTQLVGNKCEGGQWTCSPPKECCKTGCCYLFSTSLYKGSSSNPQPGSVFNPLFLGHWYFWLAVTATVAGILCACSLWRKHSQGSLCCKDSGRDERVSEPDSNGSCYVPPQYSRCNSFHQAPPPYSEVTSKPDLYPLVISYNAEPVKSNNGSTGYLMVQYFRNFIVRPVGSLSATSTIDSLSSSFLCNAANEANNIIPPPYSHMGSLEEVTTDSHLPTTQLTAAAAEQRHLPRSASNHSNVEYHQLLHTSPSVHNQLSNPLIPLVTPTHQLPTPRRQTQVVSIRDNPCFGQNTTNILNNVSPAVPNDVEISSRTGRVESKSQNNCDASVATCRVNRRITKNKLSKEDSESQDDEHNFSDLLNLSVCMPSSIVQLDNPIQSSSHLQELQYSVTNSIGSDISSLANLGSPDSPPRATSPTVEMKELLDKIQQLPQQKSPILGMQQQVEPKNNRSYFHKVKAKTLYMPLYDSNASTRSKNVSSVFSRGWLSRSAPCTPCANFAPNFPIHHQRSSQKGSKTKINDGSPLLREHVEESEDEPSKDECL</sequence>
<evidence type="ECO:0000256" key="1">
    <source>
        <dbReference type="ARBA" id="ARBA00004156"/>
    </source>
</evidence>
<evidence type="ECO:0000256" key="10">
    <source>
        <dbReference type="ARBA" id="ARBA00023163"/>
    </source>
</evidence>
<evidence type="ECO:0000256" key="2">
    <source>
        <dbReference type="ARBA" id="ARBA00004656"/>
    </source>
</evidence>
<reference evidence="18 19" key="1">
    <citation type="journal article" date="2023" name="Insect Mol. Biol.">
        <title>Genome sequencing provides insights into the evolution of gene families encoding plant cell wall-degrading enzymes in longhorned beetles.</title>
        <authorList>
            <person name="Shin N.R."/>
            <person name="Okamura Y."/>
            <person name="Kirsch R."/>
            <person name="Pauchet Y."/>
        </authorList>
    </citation>
    <scope>NUCLEOTIDE SEQUENCE [LARGE SCALE GENOMIC DNA]</scope>
    <source>
        <strain evidence="18">EAD_L_NR</strain>
    </source>
</reference>
<keyword evidence="4" id="KW-0812">Transmembrane</keyword>
<evidence type="ECO:0000256" key="12">
    <source>
        <dbReference type="ARBA" id="ARBA00023329"/>
    </source>
</evidence>
<evidence type="ECO:0000313" key="19">
    <source>
        <dbReference type="Proteomes" id="UP001159042"/>
    </source>
</evidence>
<evidence type="ECO:0000256" key="3">
    <source>
        <dbReference type="ARBA" id="ARBA00006655"/>
    </source>
</evidence>
<keyword evidence="10" id="KW-0804">Transcription</keyword>
<keyword evidence="12" id="KW-0968">Cytoplasmic vesicle</keyword>
<protein>
    <recommendedName>
        <fullName evidence="14">WW domain binding protein VOPP1</fullName>
    </recommendedName>
    <alternativeName>
        <fullName evidence="15">Vesicular, overexpressed in cancer, prosurvival protein 1</fullName>
    </alternativeName>
</protein>
<keyword evidence="7" id="KW-1133">Transmembrane helix</keyword>
<evidence type="ECO:0000256" key="17">
    <source>
        <dbReference type="SAM" id="MobiDB-lite"/>
    </source>
</evidence>